<protein>
    <recommendedName>
        <fullName evidence="3">GRAM domain-containing protein</fullName>
    </recommendedName>
</protein>
<sequence length="173" mass="19507">MAGKGSRFVASLFGIRLSEDAPQLQSLVPQRISNEIMTGQLPKFNPSTILLGQNETCHFMDKAALAVKQKERSYSSRRGGSSYKVTKNWTMHNTHGTTRPIDQEWFEFKEGVVFVTNERIIFVAPEHGFEKKVKNLTAVIPYTDAIALQFGSQTINLMMPQSQLMAMVLQMVH</sequence>
<dbReference type="AlphaFoldDB" id="A0A173WJ15"/>
<dbReference type="EMBL" id="CYZA01000001">
    <property type="protein sequence ID" value="CUN39473.1"/>
    <property type="molecule type" value="Genomic_DNA"/>
</dbReference>
<organism evidence="1 2">
    <name type="scientific">Blautia obeum</name>
    <dbReference type="NCBI Taxonomy" id="40520"/>
    <lineage>
        <taxon>Bacteria</taxon>
        <taxon>Bacillati</taxon>
        <taxon>Bacillota</taxon>
        <taxon>Clostridia</taxon>
        <taxon>Lachnospirales</taxon>
        <taxon>Lachnospiraceae</taxon>
        <taxon>Blautia</taxon>
    </lineage>
</organism>
<reference evidence="1 2" key="1">
    <citation type="submission" date="2015-09" db="EMBL/GenBank/DDBJ databases">
        <authorList>
            <consortium name="Pathogen Informatics"/>
        </authorList>
    </citation>
    <scope>NUCLEOTIDE SEQUENCE [LARGE SCALE GENOMIC DNA]</scope>
    <source>
        <strain evidence="1 2">2789STDY5608838</strain>
    </source>
</reference>
<accession>A0A173WJ15</accession>
<dbReference type="RefSeq" id="WP_055052460.1">
    <property type="nucleotide sequence ID" value="NZ_CYZA01000001.1"/>
</dbReference>
<name>A0A173WJ15_9FIRM</name>
<proteinExistence type="predicted"/>
<evidence type="ECO:0008006" key="3">
    <source>
        <dbReference type="Google" id="ProtNLM"/>
    </source>
</evidence>
<gene>
    <name evidence="1" type="ORF">ERS852395_00183</name>
</gene>
<evidence type="ECO:0000313" key="2">
    <source>
        <dbReference type="Proteomes" id="UP000095447"/>
    </source>
</evidence>
<evidence type="ECO:0000313" key="1">
    <source>
        <dbReference type="EMBL" id="CUN39473.1"/>
    </source>
</evidence>
<dbReference type="Proteomes" id="UP000095447">
    <property type="component" value="Unassembled WGS sequence"/>
</dbReference>